<accession>A0A382L8T9</accession>
<protein>
    <recommendedName>
        <fullName evidence="3">Carboxypeptidase regulatory-like domain-containing protein</fullName>
    </recommendedName>
</protein>
<proteinExistence type="predicted"/>
<dbReference type="EMBL" id="UINC01085050">
    <property type="protein sequence ID" value="SVC32225.1"/>
    <property type="molecule type" value="Genomic_DNA"/>
</dbReference>
<evidence type="ECO:0000313" key="2">
    <source>
        <dbReference type="EMBL" id="SVC32225.1"/>
    </source>
</evidence>
<feature type="compositionally biased region" description="Polar residues" evidence="1">
    <location>
        <begin position="51"/>
        <end position="60"/>
    </location>
</feature>
<feature type="non-terminal residue" evidence="2">
    <location>
        <position position="70"/>
    </location>
</feature>
<sequence length="70" mass="7485">MNIVVQRTITISIITLLFWMVAPIVSSAQSAIIRGRVRAVDGTPISLAKISGQSTRNGRTVTDETDGSGR</sequence>
<evidence type="ECO:0008006" key="3">
    <source>
        <dbReference type="Google" id="ProtNLM"/>
    </source>
</evidence>
<feature type="region of interest" description="Disordered" evidence="1">
    <location>
        <begin position="51"/>
        <end position="70"/>
    </location>
</feature>
<gene>
    <name evidence="2" type="ORF">METZ01_LOCUS285079</name>
</gene>
<name>A0A382L8T9_9ZZZZ</name>
<dbReference type="AlphaFoldDB" id="A0A382L8T9"/>
<organism evidence="2">
    <name type="scientific">marine metagenome</name>
    <dbReference type="NCBI Taxonomy" id="408172"/>
    <lineage>
        <taxon>unclassified sequences</taxon>
        <taxon>metagenomes</taxon>
        <taxon>ecological metagenomes</taxon>
    </lineage>
</organism>
<evidence type="ECO:0000256" key="1">
    <source>
        <dbReference type="SAM" id="MobiDB-lite"/>
    </source>
</evidence>
<reference evidence="2" key="1">
    <citation type="submission" date="2018-05" db="EMBL/GenBank/DDBJ databases">
        <authorList>
            <person name="Lanie J.A."/>
            <person name="Ng W.-L."/>
            <person name="Kazmierczak K.M."/>
            <person name="Andrzejewski T.M."/>
            <person name="Davidsen T.M."/>
            <person name="Wayne K.J."/>
            <person name="Tettelin H."/>
            <person name="Glass J.I."/>
            <person name="Rusch D."/>
            <person name="Podicherti R."/>
            <person name="Tsui H.-C.T."/>
            <person name="Winkler M.E."/>
        </authorList>
    </citation>
    <scope>NUCLEOTIDE SEQUENCE</scope>
</reference>